<keyword evidence="3" id="KW-1185">Reference proteome</keyword>
<protein>
    <submittedName>
        <fullName evidence="2">Uncharacterized protein</fullName>
    </submittedName>
</protein>
<organism evidence="2 3">
    <name type="scientific">Chlamydomonas eustigma</name>
    <dbReference type="NCBI Taxonomy" id="1157962"/>
    <lineage>
        <taxon>Eukaryota</taxon>
        <taxon>Viridiplantae</taxon>
        <taxon>Chlorophyta</taxon>
        <taxon>core chlorophytes</taxon>
        <taxon>Chlorophyceae</taxon>
        <taxon>CS clade</taxon>
        <taxon>Chlamydomonadales</taxon>
        <taxon>Chlamydomonadaceae</taxon>
        <taxon>Chlamydomonas</taxon>
    </lineage>
</organism>
<dbReference type="GO" id="GO:0005743">
    <property type="term" value="C:mitochondrial inner membrane"/>
    <property type="evidence" value="ECO:0007669"/>
    <property type="project" value="TreeGrafter"/>
</dbReference>
<feature type="compositionally biased region" description="Polar residues" evidence="1">
    <location>
        <begin position="434"/>
        <end position="443"/>
    </location>
</feature>
<feature type="region of interest" description="Disordered" evidence="1">
    <location>
        <begin position="426"/>
        <end position="446"/>
    </location>
</feature>
<evidence type="ECO:0000313" key="3">
    <source>
        <dbReference type="Proteomes" id="UP000232323"/>
    </source>
</evidence>
<evidence type="ECO:0000256" key="1">
    <source>
        <dbReference type="SAM" id="MobiDB-lite"/>
    </source>
</evidence>
<dbReference type="Proteomes" id="UP000232323">
    <property type="component" value="Unassembled WGS sequence"/>
</dbReference>
<reference evidence="2 3" key="1">
    <citation type="submission" date="2017-08" db="EMBL/GenBank/DDBJ databases">
        <title>Acidophilic green algal genome provides insights into adaptation to an acidic environment.</title>
        <authorList>
            <person name="Hirooka S."/>
            <person name="Hirose Y."/>
            <person name="Kanesaki Y."/>
            <person name="Higuchi S."/>
            <person name="Fujiwara T."/>
            <person name="Onuma R."/>
            <person name="Era A."/>
            <person name="Ohbayashi R."/>
            <person name="Uzuka A."/>
            <person name="Nozaki H."/>
            <person name="Yoshikawa H."/>
            <person name="Miyagishima S.Y."/>
        </authorList>
    </citation>
    <scope>NUCLEOTIDE SEQUENCE [LARGE SCALE GENOMIC DNA]</scope>
    <source>
        <strain evidence="2 3">NIES-2499</strain>
    </source>
</reference>
<dbReference type="EMBL" id="BEGY01000067">
    <property type="protein sequence ID" value="GAX81579.1"/>
    <property type="molecule type" value="Genomic_DNA"/>
</dbReference>
<sequence length="668" mass="72773">MTGLAPHESSNKYDSSCLQKPSHDPLLNKGSGDTNLANPNENGVEISIYAVPLFRNPKGDVQYVYIPVRHAEQMPNHDEGCPSSSFSPCDRDAVNDANRTTTISQQLRSRTLVSSLKQQMANATSTAQSTWDSWGRMDKGTWLRWFHDIGQTVTEDVSPEARLARGISSRATKVIVYHPDCVTQEEAHQHITQIVSARSKSELWRMIGSIALFPVGLVLDNTVLVAIPAPVGTGYSSYKAYMHYKGARGSWRMQHLIKGYEESQLMKNKAGSLEEQQQQQQQQQQRGLVMEEGACRVEDMPVMNQTSSSPIMMSTTTLPLCKQALHSAHADDPVLCASVSSALSVLGCSSGSSNATCSALADTSVGKSNKYAAVGGGSDTPCINAGEGGETEVVKHDNDTSHHNCRGRSERGEISGLRGSLCEVTISGDPLGSPEQSSSSNLSDMRDHMQSLKGRGVTQNRAAAREKSHNRGATFSSMVAGVSSNVPQSSHQGLGLTKDEKHGKQAETGLEYIIMSELTQFVDILVDTPGGVLPEEAARRLCMMLPMEHRGEVDRHISELRRRHFRQQQASFSTRCSSKNLRSAEQAQELSKLSKWPVMLGVDAAVEDRMCEGGGASKEEYYAFAGNTAVTIEATKEHQQDHEVHEDSNVSYVISSSLNYMSASHPLA</sequence>
<gene>
    <name evidence="2" type="ORF">CEUSTIGMA_g9007.t1</name>
</gene>
<accession>A0A250XF84</accession>
<evidence type="ECO:0000313" key="2">
    <source>
        <dbReference type="EMBL" id="GAX81579.1"/>
    </source>
</evidence>
<dbReference type="AlphaFoldDB" id="A0A250XF84"/>
<proteinExistence type="predicted"/>
<dbReference type="OrthoDB" id="10631053at2759"/>
<name>A0A250XF84_9CHLO</name>
<dbReference type="GO" id="GO:1902600">
    <property type="term" value="P:proton transmembrane transport"/>
    <property type="evidence" value="ECO:0007669"/>
    <property type="project" value="TreeGrafter"/>
</dbReference>
<dbReference type="PANTHER" id="PTHR28062:SF1">
    <property type="entry name" value="TRANSMEMBRANE PROTEIN"/>
    <property type="match status" value="1"/>
</dbReference>
<dbReference type="InterPro" id="IPR018786">
    <property type="entry name" value="Mit_KHE1"/>
</dbReference>
<feature type="region of interest" description="Disordered" evidence="1">
    <location>
        <begin position="1"/>
        <end position="38"/>
    </location>
</feature>
<comment type="caution">
    <text evidence="2">The sequence shown here is derived from an EMBL/GenBank/DDBJ whole genome shotgun (WGS) entry which is preliminary data.</text>
</comment>
<dbReference type="GO" id="GO:0006813">
    <property type="term" value="P:potassium ion transport"/>
    <property type="evidence" value="ECO:0007669"/>
    <property type="project" value="TreeGrafter"/>
</dbReference>
<dbReference type="Pfam" id="PF10173">
    <property type="entry name" value="Mit_KHE1"/>
    <property type="match status" value="1"/>
</dbReference>
<dbReference type="PANTHER" id="PTHR28062">
    <property type="entry name" value="K+-H+ EXCHANGE-LIKE PROTEIN"/>
    <property type="match status" value="1"/>
</dbReference>